<dbReference type="InterPro" id="IPR013783">
    <property type="entry name" value="Ig-like_fold"/>
</dbReference>
<dbReference type="EMBL" id="PVTF01000013">
    <property type="protein sequence ID" value="PRY35644.1"/>
    <property type="molecule type" value="Genomic_DNA"/>
</dbReference>
<keyword evidence="1" id="KW-0732">Signal</keyword>
<proteinExistence type="predicted"/>
<dbReference type="Pfam" id="PF18911">
    <property type="entry name" value="PKD_4"/>
    <property type="match status" value="1"/>
</dbReference>
<organism evidence="3 4">
    <name type="scientific">Umezawaea tangerina</name>
    <dbReference type="NCBI Taxonomy" id="84725"/>
    <lineage>
        <taxon>Bacteria</taxon>
        <taxon>Bacillati</taxon>
        <taxon>Actinomycetota</taxon>
        <taxon>Actinomycetes</taxon>
        <taxon>Pseudonocardiales</taxon>
        <taxon>Pseudonocardiaceae</taxon>
        <taxon>Umezawaea</taxon>
    </lineage>
</organism>
<dbReference type="InterPro" id="IPR035986">
    <property type="entry name" value="PKD_dom_sf"/>
</dbReference>
<dbReference type="CDD" id="cd00146">
    <property type="entry name" value="PKD"/>
    <property type="match status" value="1"/>
</dbReference>
<feature type="signal peptide" evidence="1">
    <location>
        <begin position="1"/>
        <end position="35"/>
    </location>
</feature>
<feature type="domain" description="PKD" evidence="2">
    <location>
        <begin position="323"/>
        <end position="379"/>
    </location>
</feature>
<dbReference type="Proteomes" id="UP000239494">
    <property type="component" value="Unassembled WGS sequence"/>
</dbReference>
<dbReference type="PROSITE" id="PS50093">
    <property type="entry name" value="PKD"/>
    <property type="match status" value="1"/>
</dbReference>
<evidence type="ECO:0000259" key="2">
    <source>
        <dbReference type="PROSITE" id="PS50093"/>
    </source>
</evidence>
<evidence type="ECO:0000313" key="3">
    <source>
        <dbReference type="EMBL" id="PRY35644.1"/>
    </source>
</evidence>
<protein>
    <recommendedName>
        <fullName evidence="2">PKD domain-containing protein</fullName>
    </recommendedName>
</protein>
<accession>A0A2T0SQF6</accession>
<dbReference type="GO" id="GO:0005975">
    <property type="term" value="P:carbohydrate metabolic process"/>
    <property type="evidence" value="ECO:0007669"/>
    <property type="project" value="UniProtKB-ARBA"/>
</dbReference>
<dbReference type="Gene3D" id="2.60.40.10">
    <property type="entry name" value="Immunoglobulins"/>
    <property type="match status" value="1"/>
</dbReference>
<keyword evidence="4" id="KW-1185">Reference proteome</keyword>
<dbReference type="RefSeq" id="WP_106193174.1">
    <property type="nucleotide sequence ID" value="NZ_PVTF01000013.1"/>
</dbReference>
<reference evidence="3 4" key="1">
    <citation type="submission" date="2018-03" db="EMBL/GenBank/DDBJ databases">
        <title>Genomic Encyclopedia of Archaeal and Bacterial Type Strains, Phase II (KMG-II): from individual species to whole genera.</title>
        <authorList>
            <person name="Goeker M."/>
        </authorList>
    </citation>
    <scope>NUCLEOTIDE SEQUENCE [LARGE SCALE GENOMIC DNA]</scope>
    <source>
        <strain evidence="3 4">DSM 44720</strain>
    </source>
</reference>
<evidence type="ECO:0000256" key="1">
    <source>
        <dbReference type="SAM" id="SignalP"/>
    </source>
</evidence>
<sequence>MLPSLRRGAFARARTAAVVAVAALAAVLPAGVAHADALPNDDFDGSAVVTALPFTAHQDTSRATKAPDDPSWCQYYDAEGSVWFSYTPTEDVILRATTAGSDHPTILSAYSGLRGSLRGASRACDTGQPSTGASVTFRATAGTTYHLMVAGYDVAGGDLSFGLTTVAAAPNDRFADAEAVTGLPATRTPDLSTAWYEQDEPDSGCTDQAGPSVWYSFTPTTTTSAVVGLDHSNVTATVYTGDTIAGLTQVACTTSRWDPLVFLATAGTTYRIRVAGWPDLSDTVGVSLTEAPRLDPYVDVWPSDPTIYEEVGFTADMWDPFREPVVSGEWDFGDGTTAPVREQGPTYHHFAADGVYQVGVTVVTRDGRVGTTTRAVTVESHDVAITKFTVPSSAKAGQSKPVTVRLANTRYRESATVDLYVDNGQSRTLVGTTTLDVPARETGKVDVPFSYTFTAADALMGKVAFRAVVRLPYPVRDARPADNEVIALATTVKPGTTAMKSA</sequence>
<name>A0A2T0SQF6_9PSEU</name>
<dbReference type="InterPro" id="IPR000601">
    <property type="entry name" value="PKD_dom"/>
</dbReference>
<dbReference type="AlphaFoldDB" id="A0A2T0SQF6"/>
<dbReference type="OrthoDB" id="5241464at2"/>
<comment type="caution">
    <text evidence="3">The sequence shown here is derived from an EMBL/GenBank/DDBJ whole genome shotgun (WGS) entry which is preliminary data.</text>
</comment>
<evidence type="ECO:0000313" key="4">
    <source>
        <dbReference type="Proteomes" id="UP000239494"/>
    </source>
</evidence>
<feature type="chain" id="PRO_5015768136" description="PKD domain-containing protein" evidence="1">
    <location>
        <begin position="36"/>
        <end position="502"/>
    </location>
</feature>
<dbReference type="SUPFAM" id="SSF49299">
    <property type="entry name" value="PKD domain"/>
    <property type="match status" value="1"/>
</dbReference>
<gene>
    <name evidence="3" type="ORF">CLV43_11371</name>
</gene>